<protein>
    <recommendedName>
        <fullName evidence="4">Gustatory receptor</fullName>
    </recommendedName>
</protein>
<feature type="transmembrane region" description="Helical" evidence="1">
    <location>
        <begin position="57"/>
        <end position="75"/>
    </location>
</feature>
<feature type="transmembrane region" description="Helical" evidence="1">
    <location>
        <begin position="95"/>
        <end position="113"/>
    </location>
</feature>
<evidence type="ECO:0000313" key="3">
    <source>
        <dbReference type="Proteomes" id="UP000249218"/>
    </source>
</evidence>
<sequence length="235" mass="27859">MTTVRKIVSIKPIYNFTIDKDIQSMLLPLNLTQYMMFCHKYRIKNNLITPNGLRTKCITIIGTIIFIFSIAYRTFSLSFNQNSAAFSPLIYYYSYYDTIYYGFGLILSCVLSIRNTKKHVRFILIFQKVHRFLNDKTVFKQSVVFNWLFVITCLVIHFTTVISVALMLIYYIKYVWNGFVLVVFDLNVVHTVRFIKLLEDKVEVWRTRLLNSPDLEITDLPSYSKGMFQAFFFFF</sequence>
<keyword evidence="3" id="KW-1185">Reference proteome</keyword>
<keyword evidence="1" id="KW-0812">Transmembrane</keyword>
<keyword evidence="1" id="KW-1133">Transmembrane helix</keyword>
<reference evidence="2 3" key="1">
    <citation type="journal article" date="2017" name="BMC Biol.">
        <title>Genomic innovations, transcriptional plasticity and gene loss underlying the evolution and divergence of two highly polyphagous and invasive Helicoverpa pest species.</title>
        <authorList>
            <person name="Pearce S.L."/>
            <person name="Clarke D.F."/>
            <person name="East P.D."/>
            <person name="Elfekih S."/>
            <person name="Gordon K.H."/>
            <person name="Jermiin L.S."/>
            <person name="McGaughran A."/>
            <person name="Oakeshott J.G."/>
            <person name="Papanikolaou A."/>
            <person name="Perera O.P."/>
            <person name="Rane R.V."/>
            <person name="Richards S."/>
            <person name="Tay W.T."/>
            <person name="Walsh T.K."/>
            <person name="Anderson A."/>
            <person name="Anderson C.J."/>
            <person name="Asgari S."/>
            <person name="Board P.G."/>
            <person name="Bretschneider A."/>
            <person name="Campbell P.M."/>
            <person name="Chertemps T."/>
            <person name="Christeller J.T."/>
            <person name="Coppin C.W."/>
            <person name="Downes S.J."/>
            <person name="Duan G."/>
            <person name="Farnsworth C.A."/>
            <person name="Good R.T."/>
            <person name="Han L.B."/>
            <person name="Han Y.C."/>
            <person name="Hatje K."/>
            <person name="Horne I."/>
            <person name="Huang Y.P."/>
            <person name="Hughes D.S."/>
            <person name="Jacquin-Joly E."/>
            <person name="James W."/>
            <person name="Jhangiani S."/>
            <person name="Kollmar M."/>
            <person name="Kuwar S.S."/>
            <person name="Li S."/>
            <person name="Liu N.Y."/>
            <person name="Maibeche M.T."/>
            <person name="Miller J.R."/>
            <person name="Montagne N."/>
            <person name="Perry T."/>
            <person name="Qu J."/>
            <person name="Song S.V."/>
            <person name="Sutton G.G."/>
            <person name="Vogel H."/>
            <person name="Walenz B.P."/>
            <person name="Xu W."/>
            <person name="Zhang H.J."/>
            <person name="Zou Z."/>
            <person name="Batterham P."/>
            <person name="Edwards O.R."/>
            <person name="Feyereisen R."/>
            <person name="Gibbs R.A."/>
            <person name="Heckel D.G."/>
            <person name="McGrath A."/>
            <person name="Robin C."/>
            <person name="Scherer S.E."/>
            <person name="Worley K.C."/>
            <person name="Wu Y.D."/>
        </authorList>
    </citation>
    <scope>NUCLEOTIDE SEQUENCE [LARGE SCALE GENOMIC DNA]</scope>
    <source>
        <strain evidence="2">Harm_GR_Male_#8</strain>
        <tissue evidence="2">Whole organism</tissue>
    </source>
</reference>
<dbReference type="Proteomes" id="UP000249218">
    <property type="component" value="Unassembled WGS sequence"/>
</dbReference>
<dbReference type="EMBL" id="KZ149937">
    <property type="protein sequence ID" value="PZC77083.1"/>
    <property type="molecule type" value="Genomic_DNA"/>
</dbReference>
<dbReference type="AlphaFoldDB" id="A0A2W1BZ66"/>
<proteinExistence type="predicted"/>
<gene>
    <name evidence="2" type="primary">HaOG200733</name>
    <name evidence="2" type="ORF">B5X24_HaOG200733</name>
</gene>
<evidence type="ECO:0000256" key="1">
    <source>
        <dbReference type="SAM" id="Phobius"/>
    </source>
</evidence>
<evidence type="ECO:0000313" key="2">
    <source>
        <dbReference type="EMBL" id="PZC77083.1"/>
    </source>
</evidence>
<name>A0A2W1BZ66_HELAM</name>
<accession>A0A2W1BZ66</accession>
<evidence type="ECO:0008006" key="4">
    <source>
        <dbReference type="Google" id="ProtNLM"/>
    </source>
</evidence>
<keyword evidence="1" id="KW-0472">Membrane</keyword>
<organism evidence="2 3">
    <name type="scientific">Helicoverpa armigera</name>
    <name type="common">Cotton bollworm</name>
    <name type="synonym">Heliothis armigera</name>
    <dbReference type="NCBI Taxonomy" id="29058"/>
    <lineage>
        <taxon>Eukaryota</taxon>
        <taxon>Metazoa</taxon>
        <taxon>Ecdysozoa</taxon>
        <taxon>Arthropoda</taxon>
        <taxon>Hexapoda</taxon>
        <taxon>Insecta</taxon>
        <taxon>Pterygota</taxon>
        <taxon>Neoptera</taxon>
        <taxon>Endopterygota</taxon>
        <taxon>Lepidoptera</taxon>
        <taxon>Glossata</taxon>
        <taxon>Ditrysia</taxon>
        <taxon>Noctuoidea</taxon>
        <taxon>Noctuidae</taxon>
        <taxon>Heliothinae</taxon>
        <taxon>Helicoverpa</taxon>
    </lineage>
</organism>
<feature type="transmembrane region" description="Helical" evidence="1">
    <location>
        <begin position="144"/>
        <end position="172"/>
    </location>
</feature>